<dbReference type="eggNOG" id="COG1289">
    <property type="taxonomic scope" value="Bacteria"/>
</dbReference>
<feature type="transmembrane region" description="Helical" evidence="1">
    <location>
        <begin position="375"/>
        <end position="394"/>
    </location>
</feature>
<keyword evidence="1" id="KW-0472">Membrane</keyword>
<dbReference type="AlphaFoldDB" id="A0A089P5I9"/>
<accession>A0A089P5I9</accession>
<feature type="transmembrane region" description="Helical" evidence="1">
    <location>
        <begin position="74"/>
        <end position="92"/>
    </location>
</feature>
<gene>
    <name evidence="2" type="ORF">MOC_5558</name>
</gene>
<dbReference type="GO" id="GO:0022857">
    <property type="term" value="F:transmembrane transporter activity"/>
    <property type="evidence" value="ECO:0007669"/>
    <property type="project" value="InterPro"/>
</dbReference>
<organism evidence="2 3">
    <name type="scientific">Methylobacterium oryzae CBMB20</name>
    <dbReference type="NCBI Taxonomy" id="693986"/>
    <lineage>
        <taxon>Bacteria</taxon>
        <taxon>Pseudomonadati</taxon>
        <taxon>Pseudomonadota</taxon>
        <taxon>Alphaproteobacteria</taxon>
        <taxon>Hyphomicrobiales</taxon>
        <taxon>Methylobacteriaceae</taxon>
        <taxon>Methylobacterium</taxon>
    </lineage>
</organism>
<dbReference type="GeneID" id="96602407"/>
<dbReference type="RefSeq" id="WP_043760025.1">
    <property type="nucleotide sequence ID" value="NZ_CP003811.1"/>
</dbReference>
<keyword evidence="3" id="KW-1185">Reference proteome</keyword>
<feature type="transmembrane region" description="Helical" evidence="1">
    <location>
        <begin position="424"/>
        <end position="440"/>
    </location>
</feature>
<keyword evidence="1" id="KW-0812">Transmembrane</keyword>
<feature type="transmembrane region" description="Helical" evidence="1">
    <location>
        <begin position="460"/>
        <end position="481"/>
    </location>
</feature>
<name>A0A089P5I9_9HYPH</name>
<dbReference type="InterPro" id="IPR006726">
    <property type="entry name" value="PHBA_efflux_AaeB/fusaric-R"/>
</dbReference>
<dbReference type="STRING" id="693986.MOC_5558"/>
<feature type="transmembrane region" description="Helical" evidence="1">
    <location>
        <begin position="400"/>
        <end position="417"/>
    </location>
</feature>
<dbReference type="KEGG" id="mor:MOC_5558"/>
<dbReference type="Proteomes" id="UP000029492">
    <property type="component" value="Chromosome"/>
</dbReference>
<dbReference type="Pfam" id="PF04632">
    <property type="entry name" value="FUSC"/>
    <property type="match status" value="2"/>
</dbReference>
<dbReference type="GO" id="GO:0005886">
    <property type="term" value="C:plasma membrane"/>
    <property type="evidence" value="ECO:0007669"/>
    <property type="project" value="InterPro"/>
</dbReference>
<dbReference type="HOGENOM" id="CLU_013927_2_0_5"/>
<dbReference type="EMBL" id="CP003811">
    <property type="protein sequence ID" value="AIQ93313.1"/>
    <property type="molecule type" value="Genomic_DNA"/>
</dbReference>
<sequence>MAGEVALSEDAPGLLQRLAAWWPREAAEAVRIALTAIAAIWLAMWLELALPHWAGWTVISVTLATRAASLRKSLWRAGSTLVGVTVAMVLVANFAQATLAFDLALALWMGLLTAASSVESGQRAYGFASMGFTVPIIALADVQSPETVFQIGVDRCSTILLGIGCAYASNVFVAPGVPAVSRALAGRLEAAAQACDAWMAALRRGERPGPMPIAAVMTLGEEVTDTFTEQPSLRSGGRGIRNAAPRLRRVLAAGLLRALLPDRPGSRSTDLIGAGGAIAVRQIGRVRVSARLLRAGGRVGRRRVPFRPHLLLWNDLDWDGWHAFDNGLRTAAAVLLVNGFWYVTGWSHGAGAATWASLVCVLLAAHADPRAESRAFLIGALLAAVVGLTLRYTLLTTTGSFALLAAVLLPVAMLAVVGRADKRAIYGIGFGFFVFGVLDPKNPMTYDLADSLNTVLAELLGMAVAAVAFAALPPPVSPATLRLRARRRLVRSVRGAALDPALLLPPRDRYLARGFGRLALIGADEAMARGGERLLVIGLLLLALRETDDREGRRVGRAVWARLAASRPAEADAVPDPLRELADRATLPLQAERIGALAALVSDLDRAGWPNLDPGVRA</sequence>
<evidence type="ECO:0000313" key="3">
    <source>
        <dbReference type="Proteomes" id="UP000029492"/>
    </source>
</evidence>
<evidence type="ECO:0000313" key="2">
    <source>
        <dbReference type="EMBL" id="AIQ93313.1"/>
    </source>
</evidence>
<reference evidence="2 3" key="1">
    <citation type="journal article" date="2014" name="PLoS ONE">
        <title>Genome Information of Methylobacterium oryzae, a Plant-Probiotic Methylotroph in the Phyllosphere.</title>
        <authorList>
            <person name="Kwak M.J."/>
            <person name="Jeong H."/>
            <person name="Madhaiyan M."/>
            <person name="Lee Y."/>
            <person name="Sa T.M."/>
            <person name="Oh T.K."/>
            <person name="Kim J.F."/>
        </authorList>
    </citation>
    <scope>NUCLEOTIDE SEQUENCE [LARGE SCALE GENOMIC DNA]</scope>
    <source>
        <strain evidence="2 3">CBMB20</strain>
    </source>
</reference>
<evidence type="ECO:0000256" key="1">
    <source>
        <dbReference type="SAM" id="Phobius"/>
    </source>
</evidence>
<feature type="transmembrane region" description="Helical" evidence="1">
    <location>
        <begin position="32"/>
        <end position="54"/>
    </location>
</feature>
<protein>
    <submittedName>
        <fullName evidence="2">Fusaric acid resistance protein</fullName>
    </submittedName>
</protein>
<keyword evidence="1" id="KW-1133">Transmembrane helix</keyword>
<proteinExistence type="predicted"/>